<feature type="transmembrane region" description="Helical" evidence="2">
    <location>
        <begin position="6"/>
        <end position="28"/>
    </location>
</feature>
<name>A0ABP9WU58_9CHLR</name>
<accession>A0ABP9WU58</accession>
<feature type="domain" description="VWFA" evidence="3">
    <location>
        <begin position="67"/>
        <end position="257"/>
    </location>
</feature>
<dbReference type="PANTHER" id="PTHR37947:SF2">
    <property type="entry name" value="VON WILLEBRAND FACTOR TYPE A"/>
    <property type="match status" value="1"/>
</dbReference>
<feature type="transmembrane region" description="Helical" evidence="2">
    <location>
        <begin position="40"/>
        <end position="60"/>
    </location>
</feature>
<proteinExistence type="predicted"/>
<comment type="caution">
    <text evidence="4">The sequence shown here is derived from an EMBL/GenBank/DDBJ whole genome shotgun (WGS) entry which is preliminary data.</text>
</comment>
<dbReference type="InterPro" id="IPR010768">
    <property type="entry name" value="GATase1-like"/>
</dbReference>
<dbReference type="Pfam" id="PF00092">
    <property type="entry name" value="VWA"/>
    <property type="match status" value="1"/>
</dbReference>
<dbReference type="InterPro" id="IPR029062">
    <property type="entry name" value="Class_I_gatase-like"/>
</dbReference>
<dbReference type="RefSeq" id="WP_345720375.1">
    <property type="nucleotide sequence ID" value="NZ_BAABRU010000002.1"/>
</dbReference>
<dbReference type="Gene3D" id="3.40.50.880">
    <property type="match status" value="2"/>
</dbReference>
<dbReference type="EMBL" id="BAABRU010000002">
    <property type="protein sequence ID" value="GAA5526732.1"/>
    <property type="molecule type" value="Genomic_DNA"/>
</dbReference>
<reference evidence="4 5" key="1">
    <citation type="submission" date="2024-02" db="EMBL/GenBank/DDBJ databases">
        <title>Herpetosiphon gulosus NBRC 112829.</title>
        <authorList>
            <person name="Ichikawa N."/>
            <person name="Katano-Makiyama Y."/>
            <person name="Hidaka K."/>
        </authorList>
    </citation>
    <scope>NUCLEOTIDE SEQUENCE [LARGE SCALE GENOMIC DNA]</scope>
    <source>
        <strain evidence="4 5">NBRC 112829</strain>
    </source>
</reference>
<evidence type="ECO:0000259" key="3">
    <source>
        <dbReference type="PROSITE" id="PS50234"/>
    </source>
</evidence>
<dbReference type="PANTHER" id="PTHR37947">
    <property type="entry name" value="BLL2462 PROTEIN"/>
    <property type="match status" value="1"/>
</dbReference>
<evidence type="ECO:0000256" key="2">
    <source>
        <dbReference type="SAM" id="Phobius"/>
    </source>
</evidence>
<evidence type="ECO:0000256" key="1">
    <source>
        <dbReference type="SAM" id="MobiDB-lite"/>
    </source>
</evidence>
<evidence type="ECO:0000313" key="4">
    <source>
        <dbReference type="EMBL" id="GAA5526732.1"/>
    </source>
</evidence>
<dbReference type="InterPro" id="IPR002035">
    <property type="entry name" value="VWF_A"/>
</dbReference>
<dbReference type="Proteomes" id="UP001428290">
    <property type="component" value="Unassembled WGS sequence"/>
</dbReference>
<dbReference type="SUPFAM" id="SSF52317">
    <property type="entry name" value="Class I glutamine amidotransferase-like"/>
    <property type="match status" value="1"/>
</dbReference>
<dbReference type="InterPro" id="IPR036465">
    <property type="entry name" value="vWFA_dom_sf"/>
</dbReference>
<feature type="compositionally biased region" description="Pro residues" evidence="1">
    <location>
        <begin position="937"/>
        <end position="954"/>
    </location>
</feature>
<keyword evidence="5" id="KW-1185">Reference proteome</keyword>
<organism evidence="4 5">
    <name type="scientific">Herpetosiphon gulosus</name>
    <dbReference type="NCBI Taxonomy" id="1973496"/>
    <lineage>
        <taxon>Bacteria</taxon>
        <taxon>Bacillati</taxon>
        <taxon>Chloroflexota</taxon>
        <taxon>Chloroflexia</taxon>
        <taxon>Herpetosiphonales</taxon>
        <taxon>Herpetosiphonaceae</taxon>
        <taxon>Herpetosiphon</taxon>
    </lineage>
</organism>
<sequence>MGITFVAPSYLWFLLLLIPVVALGWMNGRRFQRSRLIGSLLLRSLLLISLIGSLAGAQIISPVQQLTTIFLVDTSDSITPNQRSLQDQFIADALQTMPKDDQAAIIVFGQNALIERLPSEVRTLSRIQSVPIAARTDLEQAMTLSFALFPADTQKRVVLLSDGGENSGQSLKALELAHDRQIVVDVVEIAQIGGAEVAITALRMPGQARVGQELQIVAQIDSNEAQAATIRILVDRQLYAEASLALPKGSLEYTSTVVLNDQGFHKVSAQIIPTNDIRKQNNEATALVNLQGSPKVLIVANDPADAENIAPALEAAKLQVSVVGPTGLPTTLADLADYEAVVLANVPERLIADESQQALQTFVRDLGRGFVMLGGENSFGIGGYTSTPIEELLPVEMQLRNREKYPPVSVAVIFDISGSMGEMVGGREKVTLASEGAARVVQLLRDFDEITVLPFDSAVQNQYGPVAGSEREVAQSEIIARGVTGGGGINVHDSLVAAGNVLKGRNAPIRHIILLADGSDSQQQENAVRLTDEHRRLGITTSTIAIGNGGDVGFLNNVAVAGGGRHFLVEDALSLPDIVLQDAQLSLAPYIVEKAFLPLLGSDSVIMADLNTANWPQLLGYNGTMPKQNANMVLWADEDAPLLAQWQYGLGRSVAWMSDMKGKWGTNLVRWEQFERLAAQIVGWTLPVISNETISVNTTFVGPEMEIILNARDANDTPLTGLTVDGNVVNDGGVQSGLTLVEVSAGIYQGRIASPGAGTYFLQLGGRNREGQAVFQETAGVIVPYSPEYRQGQANPNLLATIAQRSQGRVLTDATKVFEHSLDLVTRATPIHFSLLLAALALLLLDIAVRRLRFGQLGQAWAGVRRRQATPSPTMGDLAAAKQRARNKMGQTQTAAEPASITPKNAPVYQPGANYTPPVAQPKPEAAPSIPAKVDPAPKPSMPAPNPTQGPPPKAVNLDEITDPLERLRAAKNRARRQ</sequence>
<feature type="region of interest" description="Disordered" evidence="1">
    <location>
        <begin position="862"/>
        <end position="978"/>
    </location>
</feature>
<dbReference type="CDD" id="cd00198">
    <property type="entry name" value="vWFA"/>
    <property type="match status" value="2"/>
</dbReference>
<keyword evidence="2" id="KW-0472">Membrane</keyword>
<gene>
    <name evidence="4" type="ORF">Hgul01_00509</name>
</gene>
<dbReference type="PROSITE" id="PS50234">
    <property type="entry name" value="VWFA"/>
    <property type="match status" value="2"/>
</dbReference>
<dbReference type="SUPFAM" id="SSF53300">
    <property type="entry name" value="vWA-like"/>
    <property type="match status" value="2"/>
</dbReference>
<protein>
    <recommendedName>
        <fullName evidence="3">VWFA domain-containing protein</fullName>
    </recommendedName>
</protein>
<dbReference type="Gene3D" id="3.40.50.410">
    <property type="entry name" value="von Willebrand factor, type A domain"/>
    <property type="match status" value="1"/>
</dbReference>
<keyword evidence="2" id="KW-0812">Transmembrane</keyword>
<feature type="domain" description="VWFA" evidence="3">
    <location>
        <begin position="409"/>
        <end position="583"/>
    </location>
</feature>
<dbReference type="Pfam" id="PF13519">
    <property type="entry name" value="VWA_2"/>
    <property type="match status" value="1"/>
</dbReference>
<dbReference type="Pfam" id="PF07090">
    <property type="entry name" value="GATase1_like"/>
    <property type="match status" value="1"/>
</dbReference>
<evidence type="ECO:0000313" key="5">
    <source>
        <dbReference type="Proteomes" id="UP001428290"/>
    </source>
</evidence>
<dbReference type="SMART" id="SM00327">
    <property type="entry name" value="VWA"/>
    <property type="match status" value="2"/>
</dbReference>
<keyword evidence="2" id="KW-1133">Transmembrane helix</keyword>